<evidence type="ECO:0000313" key="2">
    <source>
        <dbReference type="EMBL" id="MEQ2230122.1"/>
    </source>
</evidence>
<accession>A0ABV0TF20</accession>
<reference evidence="2 3" key="1">
    <citation type="submission" date="2021-06" db="EMBL/GenBank/DDBJ databases">
        <authorList>
            <person name="Palmer J.M."/>
        </authorList>
    </citation>
    <scope>NUCLEOTIDE SEQUENCE [LARGE SCALE GENOMIC DNA]</scope>
    <source>
        <strain evidence="3">if_2019</strain>
        <tissue evidence="2">Muscle</tissue>
    </source>
</reference>
<protein>
    <submittedName>
        <fullName evidence="2">Uncharacterized protein</fullName>
    </submittedName>
</protein>
<feature type="region of interest" description="Disordered" evidence="1">
    <location>
        <begin position="1"/>
        <end position="103"/>
    </location>
</feature>
<dbReference type="EMBL" id="JAHRIQ010026416">
    <property type="protein sequence ID" value="MEQ2230122.1"/>
    <property type="molecule type" value="Genomic_DNA"/>
</dbReference>
<name>A0ABV0TF20_9TELE</name>
<gene>
    <name evidence="2" type="ORF">ILYODFUR_026027</name>
</gene>
<dbReference type="Proteomes" id="UP001482620">
    <property type="component" value="Unassembled WGS sequence"/>
</dbReference>
<sequence length="103" mass="11286">MAADMKRKHTTKQKGHRDPVPMSSGIRAGGEVHPGQVTDHRRTTQRHTGPATMHAYSVIPKGNLETSQPNSHGFGLWEEAGVPGENPSTHRKIMQTLCRKTPG</sequence>
<keyword evidence="3" id="KW-1185">Reference proteome</keyword>
<comment type="caution">
    <text evidence="2">The sequence shown here is derived from an EMBL/GenBank/DDBJ whole genome shotgun (WGS) entry which is preliminary data.</text>
</comment>
<evidence type="ECO:0000313" key="3">
    <source>
        <dbReference type="Proteomes" id="UP001482620"/>
    </source>
</evidence>
<evidence type="ECO:0000256" key="1">
    <source>
        <dbReference type="SAM" id="MobiDB-lite"/>
    </source>
</evidence>
<proteinExistence type="predicted"/>
<organism evidence="2 3">
    <name type="scientific">Ilyodon furcidens</name>
    <name type="common">goldbreast splitfin</name>
    <dbReference type="NCBI Taxonomy" id="33524"/>
    <lineage>
        <taxon>Eukaryota</taxon>
        <taxon>Metazoa</taxon>
        <taxon>Chordata</taxon>
        <taxon>Craniata</taxon>
        <taxon>Vertebrata</taxon>
        <taxon>Euteleostomi</taxon>
        <taxon>Actinopterygii</taxon>
        <taxon>Neopterygii</taxon>
        <taxon>Teleostei</taxon>
        <taxon>Neoteleostei</taxon>
        <taxon>Acanthomorphata</taxon>
        <taxon>Ovalentaria</taxon>
        <taxon>Atherinomorphae</taxon>
        <taxon>Cyprinodontiformes</taxon>
        <taxon>Goodeidae</taxon>
        <taxon>Ilyodon</taxon>
    </lineage>
</organism>
<feature type="compositionally biased region" description="Basic residues" evidence="1">
    <location>
        <begin position="1"/>
        <end position="15"/>
    </location>
</feature>